<gene>
    <name evidence="1" type="ORF">DBV15_05667</name>
</gene>
<keyword evidence="2" id="KW-1185">Reference proteome</keyword>
<dbReference type="EMBL" id="QBLH01003561">
    <property type="protein sequence ID" value="TGZ37372.1"/>
    <property type="molecule type" value="Genomic_DNA"/>
</dbReference>
<protein>
    <submittedName>
        <fullName evidence="1">Uncharacterized protein</fullName>
    </submittedName>
</protein>
<evidence type="ECO:0000313" key="1">
    <source>
        <dbReference type="EMBL" id="TGZ37372.1"/>
    </source>
</evidence>
<reference evidence="1 2" key="1">
    <citation type="journal article" date="2019" name="Philos. Trans. R. Soc. Lond., B, Biol. Sci.">
        <title>Ant behaviour and brain gene expression of defending hosts depend on the ecological success of the intruding social parasite.</title>
        <authorList>
            <person name="Kaur R."/>
            <person name="Stoldt M."/>
            <person name="Jongepier E."/>
            <person name="Feldmeyer B."/>
            <person name="Menzel F."/>
            <person name="Bornberg-Bauer E."/>
            <person name="Foitzik S."/>
        </authorList>
    </citation>
    <scope>NUCLEOTIDE SEQUENCE [LARGE SCALE GENOMIC DNA]</scope>
    <source>
        <tissue evidence="1">Whole body</tissue>
    </source>
</reference>
<proteinExistence type="predicted"/>
<comment type="caution">
    <text evidence="1">The sequence shown here is derived from an EMBL/GenBank/DDBJ whole genome shotgun (WGS) entry which is preliminary data.</text>
</comment>
<sequence length="422" mass="47532">MPTDLLIGAGVAHALIVQDSRTRRAVCGIDQPPKSSEAFRRSLSPNRHRNRWSGEFNGINSGTARQTRTSFSSATDIYTYARPLIPLVGVIQIEAHNMVFEQRKWQPYDGNHMSDDDTHNGVVGAGRLFAWVIHEGPSFSFAEAECCVGEAASEACWEPCYCVLLQDEQTLTAYRSEDMALGDAMFVELPRVRLDGGARAFRQHWGYETRPLAPPPPLIEEDEAAIEPETVSLREANTASPIAPLLRVSTLPRRGSQHRHTLDPELSSLREHDNNHLFVECELKSQSLPRGFPPQIIVQQIDDEVNACCITTIKRSEKQSSEIGKVARNENSFVPDLIYQGISQRFEEQTPLHLWNHLMIFQPQITQNNVDNIEMVIILQHLFVALTAAIFKWCERIMRTSIVKMALHIHITGDDSEDSCLN</sequence>
<organism evidence="1 2">
    <name type="scientific">Temnothorax longispinosus</name>
    <dbReference type="NCBI Taxonomy" id="300112"/>
    <lineage>
        <taxon>Eukaryota</taxon>
        <taxon>Metazoa</taxon>
        <taxon>Ecdysozoa</taxon>
        <taxon>Arthropoda</taxon>
        <taxon>Hexapoda</taxon>
        <taxon>Insecta</taxon>
        <taxon>Pterygota</taxon>
        <taxon>Neoptera</taxon>
        <taxon>Endopterygota</taxon>
        <taxon>Hymenoptera</taxon>
        <taxon>Apocrita</taxon>
        <taxon>Aculeata</taxon>
        <taxon>Formicoidea</taxon>
        <taxon>Formicidae</taxon>
        <taxon>Myrmicinae</taxon>
        <taxon>Temnothorax</taxon>
    </lineage>
</organism>
<accession>A0A4S2JMI9</accession>
<name>A0A4S2JMI9_9HYME</name>
<dbReference type="Proteomes" id="UP000310200">
    <property type="component" value="Unassembled WGS sequence"/>
</dbReference>
<evidence type="ECO:0000313" key="2">
    <source>
        <dbReference type="Proteomes" id="UP000310200"/>
    </source>
</evidence>
<dbReference type="AlphaFoldDB" id="A0A4S2JMI9"/>